<gene>
    <name evidence="1" type="ORF">L6164_022444</name>
</gene>
<proteinExistence type="predicted"/>
<name>A0ACB9MH29_BAUVA</name>
<sequence length="442" mass="49728">MAERIYISDDDNSDGSNSQAKPSSLSPRKRSFFDLNEEAVDDVNDHSISNNDISSPEGNLSSNNSSTEGKESTNTVRQYVRSKMPRLRWTPDLHLAFVHAVERLGGQERATPKLVLQLMNVKGLSIAHVKSHLQMYRSKKLDESGQVLSHTNRAIMQGRDHIFEMYGRYNGQVQFGFDNGNFLPSSILMKQQYDFNAHGPSRFQPASIFNSSLTRPNSMGSKGDWGLDKFPNDTRIFQKGNMMTISHIFDVQEAITKYGPLRPSQFLEEKKWPSRQGAGAQGYQKQESLSFSWDDKYTSQPSLMRNKGNSISNQYQGSSRNPIFSGQLRFDADEVHDLQDGQLQLRKEDQISQAGQVKDKLERLKENKGSPSFLELSLSKDCGNVGQESTEREINTMLSLSLFSAASSSMQQAKCSEKHKDITHIESLRLQNCIKGSFGVST</sequence>
<dbReference type="EMBL" id="CM039434">
    <property type="protein sequence ID" value="KAI4322779.1"/>
    <property type="molecule type" value="Genomic_DNA"/>
</dbReference>
<evidence type="ECO:0000313" key="2">
    <source>
        <dbReference type="Proteomes" id="UP000828941"/>
    </source>
</evidence>
<organism evidence="1 2">
    <name type="scientific">Bauhinia variegata</name>
    <name type="common">Purple orchid tree</name>
    <name type="synonym">Phanera variegata</name>
    <dbReference type="NCBI Taxonomy" id="167791"/>
    <lineage>
        <taxon>Eukaryota</taxon>
        <taxon>Viridiplantae</taxon>
        <taxon>Streptophyta</taxon>
        <taxon>Embryophyta</taxon>
        <taxon>Tracheophyta</taxon>
        <taxon>Spermatophyta</taxon>
        <taxon>Magnoliopsida</taxon>
        <taxon>eudicotyledons</taxon>
        <taxon>Gunneridae</taxon>
        <taxon>Pentapetalae</taxon>
        <taxon>rosids</taxon>
        <taxon>fabids</taxon>
        <taxon>Fabales</taxon>
        <taxon>Fabaceae</taxon>
        <taxon>Cercidoideae</taxon>
        <taxon>Cercideae</taxon>
        <taxon>Bauhiniinae</taxon>
        <taxon>Bauhinia</taxon>
    </lineage>
</organism>
<evidence type="ECO:0000313" key="1">
    <source>
        <dbReference type="EMBL" id="KAI4322779.1"/>
    </source>
</evidence>
<comment type="caution">
    <text evidence="1">The sequence shown here is derived from an EMBL/GenBank/DDBJ whole genome shotgun (WGS) entry which is preliminary data.</text>
</comment>
<reference evidence="1 2" key="1">
    <citation type="journal article" date="2022" name="DNA Res.">
        <title>Chromosomal-level genome assembly of the orchid tree Bauhinia variegata (Leguminosae; Cercidoideae) supports the allotetraploid origin hypothesis of Bauhinia.</title>
        <authorList>
            <person name="Zhong Y."/>
            <person name="Chen Y."/>
            <person name="Zheng D."/>
            <person name="Pang J."/>
            <person name="Liu Y."/>
            <person name="Luo S."/>
            <person name="Meng S."/>
            <person name="Qian L."/>
            <person name="Wei D."/>
            <person name="Dai S."/>
            <person name="Zhou R."/>
        </authorList>
    </citation>
    <scope>NUCLEOTIDE SEQUENCE [LARGE SCALE GENOMIC DNA]</scope>
    <source>
        <strain evidence="1">BV-YZ2020</strain>
    </source>
</reference>
<accession>A0ACB9MH29</accession>
<keyword evidence="2" id="KW-1185">Reference proteome</keyword>
<protein>
    <submittedName>
        <fullName evidence="1">Uncharacterized protein</fullName>
    </submittedName>
</protein>
<dbReference type="Proteomes" id="UP000828941">
    <property type="component" value="Chromosome 9"/>
</dbReference>